<sequence>MSAAAGLLSRRSNSTTSLAQFYQEHNPNYERIRGNGEAPELDFCNAFWGEGDAGFEVLMARLRASARTIDDLKVFMKERANIEEEYGKKLAKLSKQTLGKDETGELRAALEALRVETDKQAGGRLKLAGEVRKDVELPIQDMANKLGAMRKNYQSNIEKLHKSKLSQEALVAKGKDLEKLHSKLDKVQQTVGGNEREYKTSVKALEETTRKWEVEWKTFCDHVQDVEEERINFIKDNAWNLANAISSVCVTDDESCERIRVALEGFEDVTEIEAFVRGYGTGAKIPDPPLFIDYARGQAYHNDKTARVANFQRTTNRSGMSLPTSTLMSSDKSATFDNGTPDDVDKTVMMDRPVSRAATAASTPPPVPAQKPPTPSSDSALAPEATSAPAPVALASPMVAPRPPSAFGRPPSVFGHLPPAQTGPSAIKPSASMAEEDDPLARQLAELRRDPPPAGSIRRGNSVRRPGSVTGSVNSNYQYRSKSPGPVHPQSQPRQNPQESQAPQERQQLPPQQVAQHRQSYQSHAGRPSMDTSLVPPTPGHTAAELARSKADHERRNSRQFPPMQEQGYNNTQDDFGNHPTSRPSSVAGHAPRAPTPVFMQPPVIPAATVADQVLDQYHQALPGERSRSRAGTANSRPGSRVAGSFSGEAEAAQMTGQPPRPNSVREGFVGIGAGGRSPSPQPGAYQSLTSPPVEQTRSTTPGGSWNATPRYSESQGPGASQPGTLHRPQSQSTRYSIHGNPNQSSQAVHDQRTSVYGANQSPAPQPQHGSVSGQSAYGSATANSRYGSVTSPVNLANQHGSIDSLVGHPSQAQYAGQQATSPAPYGQSVSQNSLYGQAPMVQSPTGFPVPVQPAYQRAPSTQPGYPAANAPNAPYTMQQGQYRPPSTAPGPLNIPTQYQPPISPAPVVQSPHQQQANQYYNTAPQSQAGYAPQGQYAAANYGPPAGQQQRPTQEQPLDIARAASPQPPPVPTETPPTGQYSTTGQPVLFYSEFDFQEGDIIAVTATPPDGWWSGELLDEARRLPGRTDFPSNL</sequence>
<name>A0ACC2WW04_9TREE</name>
<organism evidence="1 2">
    <name type="scientific">Naganishia adeliensis</name>
    <dbReference type="NCBI Taxonomy" id="92952"/>
    <lineage>
        <taxon>Eukaryota</taxon>
        <taxon>Fungi</taxon>
        <taxon>Dikarya</taxon>
        <taxon>Basidiomycota</taxon>
        <taxon>Agaricomycotina</taxon>
        <taxon>Tremellomycetes</taxon>
        <taxon>Filobasidiales</taxon>
        <taxon>Filobasidiaceae</taxon>
        <taxon>Naganishia</taxon>
    </lineage>
</organism>
<accession>A0ACC2WW04</accession>
<dbReference type="EMBL" id="JASBWS010000005">
    <property type="protein sequence ID" value="KAJ9115581.1"/>
    <property type="molecule type" value="Genomic_DNA"/>
</dbReference>
<comment type="caution">
    <text evidence="1">The sequence shown here is derived from an EMBL/GenBank/DDBJ whole genome shotgun (WGS) entry which is preliminary data.</text>
</comment>
<dbReference type="Proteomes" id="UP001230649">
    <property type="component" value="Unassembled WGS sequence"/>
</dbReference>
<evidence type="ECO:0000313" key="2">
    <source>
        <dbReference type="Proteomes" id="UP001230649"/>
    </source>
</evidence>
<proteinExistence type="predicted"/>
<evidence type="ECO:0000313" key="1">
    <source>
        <dbReference type="EMBL" id="KAJ9115581.1"/>
    </source>
</evidence>
<protein>
    <submittedName>
        <fullName evidence="1">Uncharacterized protein</fullName>
    </submittedName>
</protein>
<keyword evidence="2" id="KW-1185">Reference proteome</keyword>
<gene>
    <name evidence="1" type="ORF">QFC20_000906</name>
</gene>
<reference evidence="1" key="1">
    <citation type="submission" date="2023-04" db="EMBL/GenBank/DDBJ databases">
        <title>Draft Genome sequencing of Naganishia species isolated from polar environments using Oxford Nanopore Technology.</title>
        <authorList>
            <person name="Leo P."/>
            <person name="Venkateswaran K."/>
        </authorList>
    </citation>
    <scope>NUCLEOTIDE SEQUENCE</scope>
    <source>
        <strain evidence="1">MNA-CCFEE 5262</strain>
    </source>
</reference>